<dbReference type="InterPro" id="IPR043129">
    <property type="entry name" value="ATPase_NBD"/>
</dbReference>
<dbReference type="CDD" id="cd23763">
    <property type="entry name" value="ASKHA_ATPase_ROK"/>
    <property type="match status" value="1"/>
</dbReference>
<evidence type="ECO:0000313" key="2">
    <source>
        <dbReference type="EMBL" id="MFD0792746.1"/>
    </source>
</evidence>
<dbReference type="InterPro" id="IPR000600">
    <property type="entry name" value="ROK"/>
</dbReference>
<evidence type="ECO:0000313" key="3">
    <source>
        <dbReference type="Proteomes" id="UP001597010"/>
    </source>
</evidence>
<dbReference type="SUPFAM" id="SSF53067">
    <property type="entry name" value="Actin-like ATPase domain"/>
    <property type="match status" value="1"/>
</dbReference>
<evidence type="ECO:0000256" key="1">
    <source>
        <dbReference type="ARBA" id="ARBA00006479"/>
    </source>
</evidence>
<dbReference type="Pfam" id="PF00480">
    <property type="entry name" value="ROK"/>
    <property type="match status" value="1"/>
</dbReference>
<organism evidence="2 3">
    <name type="scientific">Mucilaginibacter litoreus</name>
    <dbReference type="NCBI Taxonomy" id="1048221"/>
    <lineage>
        <taxon>Bacteria</taxon>
        <taxon>Pseudomonadati</taxon>
        <taxon>Bacteroidota</taxon>
        <taxon>Sphingobacteriia</taxon>
        <taxon>Sphingobacteriales</taxon>
        <taxon>Sphingobacteriaceae</taxon>
        <taxon>Mucilaginibacter</taxon>
    </lineage>
</organism>
<comment type="caution">
    <text evidence="2">The sequence shown here is derived from an EMBL/GenBank/DDBJ whole genome shotgun (WGS) entry which is preliminary data.</text>
</comment>
<protein>
    <submittedName>
        <fullName evidence="2">ROK family protein</fullName>
    </submittedName>
</protein>
<gene>
    <name evidence="2" type="ORF">ACFQZX_03905</name>
</gene>
<dbReference type="Proteomes" id="UP001597010">
    <property type="component" value="Unassembled WGS sequence"/>
</dbReference>
<dbReference type="PANTHER" id="PTHR18964:SF149">
    <property type="entry name" value="BIFUNCTIONAL UDP-N-ACETYLGLUCOSAMINE 2-EPIMERASE_N-ACETYLMANNOSAMINE KINASE"/>
    <property type="match status" value="1"/>
</dbReference>
<accession>A0ABW3ANZ4</accession>
<name>A0ABW3ANZ4_9SPHI</name>
<dbReference type="EMBL" id="JBHTHZ010000002">
    <property type="protein sequence ID" value="MFD0792746.1"/>
    <property type="molecule type" value="Genomic_DNA"/>
</dbReference>
<dbReference type="RefSeq" id="WP_377111502.1">
    <property type="nucleotide sequence ID" value="NZ_JBHTHZ010000002.1"/>
</dbReference>
<dbReference type="Gene3D" id="3.30.420.40">
    <property type="match status" value="2"/>
</dbReference>
<comment type="similarity">
    <text evidence="1">Belongs to the ROK (NagC/XylR) family.</text>
</comment>
<proteinExistence type="inferred from homology"/>
<sequence>MRVIGIDLGATNVRGAILAGGEISGIIGIPIQSNGSVEDVLADIYQVVDELLLSGDITAIGIGVPSIVDVEKGIVYDVLNIPSWKEVHLKKLMQEKYNLPVYINNDANCFAVGEYYYGKGKGSSSMIGLTMGTGLGAGVIINHHLYAGFNCGAGEFGFLPYGNNLLEYYASGSFFSLTNGINGGKVFKDAQNGEAYALQLFKEFGKHVGYAIKMVMYTYDPQMIVLGGSARHGYEYFKETMWEEINTFAFSSSVKKIKIEVSEMHNSGIIGAAALYMDSNQ</sequence>
<reference evidence="3" key="1">
    <citation type="journal article" date="2019" name="Int. J. Syst. Evol. Microbiol.">
        <title>The Global Catalogue of Microorganisms (GCM) 10K type strain sequencing project: providing services to taxonomists for standard genome sequencing and annotation.</title>
        <authorList>
            <consortium name="The Broad Institute Genomics Platform"/>
            <consortium name="The Broad Institute Genome Sequencing Center for Infectious Disease"/>
            <person name="Wu L."/>
            <person name="Ma J."/>
        </authorList>
    </citation>
    <scope>NUCLEOTIDE SEQUENCE [LARGE SCALE GENOMIC DNA]</scope>
    <source>
        <strain evidence="3">CCUG 61484</strain>
    </source>
</reference>
<dbReference type="PANTHER" id="PTHR18964">
    <property type="entry name" value="ROK (REPRESSOR, ORF, KINASE) FAMILY"/>
    <property type="match status" value="1"/>
</dbReference>
<keyword evidence="3" id="KW-1185">Reference proteome</keyword>